<dbReference type="InterPro" id="IPR050639">
    <property type="entry name" value="SSR_resolvase"/>
</dbReference>
<reference evidence="4 5" key="1">
    <citation type="journal article" date="2013" name="Genome Announc.">
        <title>Whole-genome sequences of five oyster-associated bacteria show potential for crude oil hydrocarbon degradation.</title>
        <authorList>
            <person name="Chauhan A."/>
            <person name="Green S."/>
            <person name="Pathak A."/>
            <person name="Thomas J."/>
            <person name="Venkatramanan R."/>
        </authorList>
    </citation>
    <scope>NUCLEOTIDE SEQUENCE [LARGE SCALE GENOMIC DNA]</scope>
    <source>
        <strain evidence="4 5">MF109</strain>
    </source>
</reference>
<dbReference type="Pfam" id="PF07508">
    <property type="entry name" value="Recombinase"/>
    <property type="match status" value="1"/>
</dbReference>
<proteinExistence type="predicted"/>
<protein>
    <recommendedName>
        <fullName evidence="3">Recombinase domain-containing protein</fullName>
    </recommendedName>
</protein>
<dbReference type="CDD" id="cd00338">
    <property type="entry name" value="Ser_Recombinase"/>
    <property type="match status" value="1"/>
</dbReference>
<keyword evidence="2" id="KW-0233">DNA recombination</keyword>
<sequence>MPNARARLAAAPSRRRGLGMIRVSRERDGMTSPEVQRHAIESYAGSNGIDIVDWVEGIDETGSRARSAWWPRLDQSIERLETGEFEVIVVWKFSRTARHRLRWAVALDRVDALGGGLLSATEPIDDRTSHGRLARGMVGEFNAYQADLIGDTWREAHARRFREGKPINGKPRFGYAYSQTDGFTPDPITGAVLAETYRRYISGESVYALVRWLNSGPTRTVGGYGGNGDGLWSERTLRRVLDSGFAAGIITYQGEQKRGIHEQLITDEEWSAYLEARGRRRVYRRSERSTYAYSGMVWCACGSKMHGGTHGQDRAQSYRCKDGKEKGTHDGGYVAQSLIDDVVREWLAEHEARIGAEVRAGIERRPRRVATDPTADLKRQLADIANRQVTLAEQRLSMGMPQAAYETLRDRYAAQATALEQELRTTEVQKSAPLRVLPVLLERWSDLTVEERREYLRSLIARIEVTPGRPHARIQIVPHDS</sequence>
<dbReference type="InterPro" id="IPR011109">
    <property type="entry name" value="DNA_bind_recombinase_dom"/>
</dbReference>
<dbReference type="Pfam" id="PF13408">
    <property type="entry name" value="Zn_ribbon_recom"/>
    <property type="match status" value="1"/>
</dbReference>
<dbReference type="Gene3D" id="3.40.50.1390">
    <property type="entry name" value="Resolvase, N-terminal catalytic domain"/>
    <property type="match status" value="1"/>
</dbReference>
<dbReference type="Gene3D" id="3.90.1750.20">
    <property type="entry name" value="Putative Large Serine Recombinase, Chain B, Domain 2"/>
    <property type="match status" value="1"/>
</dbReference>
<dbReference type="SUPFAM" id="SSF53041">
    <property type="entry name" value="Resolvase-like"/>
    <property type="match status" value="1"/>
</dbReference>
<keyword evidence="1" id="KW-0238">DNA-binding</keyword>
<accession>T5KTM8</accession>
<evidence type="ECO:0000259" key="3">
    <source>
        <dbReference type="PROSITE" id="PS51737"/>
    </source>
</evidence>
<dbReference type="Pfam" id="PF00239">
    <property type="entry name" value="Resolvase"/>
    <property type="match status" value="1"/>
</dbReference>
<dbReference type="SMART" id="SM00857">
    <property type="entry name" value="Resolvase"/>
    <property type="match status" value="1"/>
</dbReference>
<dbReference type="InterPro" id="IPR006119">
    <property type="entry name" value="Resolv_N"/>
</dbReference>
<dbReference type="PANTHER" id="PTHR30461">
    <property type="entry name" value="DNA-INVERTASE FROM LAMBDOID PROPHAGE"/>
    <property type="match status" value="1"/>
</dbReference>
<dbReference type="PROSITE" id="PS51737">
    <property type="entry name" value="RECOMBINASE_DNA_BIND"/>
    <property type="match status" value="1"/>
</dbReference>
<dbReference type="InterPro" id="IPR038109">
    <property type="entry name" value="DNA_bind_recomb_sf"/>
</dbReference>
<evidence type="ECO:0000313" key="5">
    <source>
        <dbReference type="Proteomes" id="UP000016033"/>
    </source>
</evidence>
<gene>
    <name evidence="4" type="ORF">L687_12215</name>
</gene>
<dbReference type="AlphaFoldDB" id="T5KTM8"/>
<dbReference type="EMBL" id="ATAO01000079">
    <property type="protein sequence ID" value="EQM83379.1"/>
    <property type="molecule type" value="Genomic_DNA"/>
</dbReference>
<organism evidence="4 5">
    <name type="scientific">Microbacterium maritypicum MF109</name>
    <dbReference type="NCBI Taxonomy" id="1333857"/>
    <lineage>
        <taxon>Bacteria</taxon>
        <taxon>Bacillati</taxon>
        <taxon>Actinomycetota</taxon>
        <taxon>Actinomycetes</taxon>
        <taxon>Micrococcales</taxon>
        <taxon>Microbacteriaceae</taxon>
        <taxon>Microbacterium</taxon>
    </lineage>
</organism>
<dbReference type="InterPro" id="IPR025827">
    <property type="entry name" value="Zn_ribbon_recom_dom"/>
</dbReference>
<dbReference type="GO" id="GO:0000150">
    <property type="term" value="F:DNA strand exchange activity"/>
    <property type="evidence" value="ECO:0007669"/>
    <property type="project" value="InterPro"/>
</dbReference>
<dbReference type="Proteomes" id="UP000016033">
    <property type="component" value="Unassembled WGS sequence"/>
</dbReference>
<dbReference type="GO" id="GO:0003677">
    <property type="term" value="F:DNA binding"/>
    <property type="evidence" value="ECO:0007669"/>
    <property type="project" value="UniProtKB-KW"/>
</dbReference>
<evidence type="ECO:0000313" key="4">
    <source>
        <dbReference type="EMBL" id="EQM83379.1"/>
    </source>
</evidence>
<dbReference type="PATRIC" id="fig|1333857.3.peg.677"/>
<dbReference type="PANTHER" id="PTHR30461:SF2">
    <property type="entry name" value="SERINE RECOMBINASE PINE-RELATED"/>
    <property type="match status" value="1"/>
</dbReference>
<evidence type="ECO:0000256" key="2">
    <source>
        <dbReference type="ARBA" id="ARBA00023172"/>
    </source>
</evidence>
<feature type="domain" description="Recombinase" evidence="3">
    <location>
        <begin position="172"/>
        <end position="283"/>
    </location>
</feature>
<name>T5KTM8_MICMQ</name>
<dbReference type="InterPro" id="IPR036162">
    <property type="entry name" value="Resolvase-like_N_sf"/>
</dbReference>
<comment type="caution">
    <text evidence="4">The sequence shown here is derived from an EMBL/GenBank/DDBJ whole genome shotgun (WGS) entry which is preliminary data.</text>
</comment>
<evidence type="ECO:0000256" key="1">
    <source>
        <dbReference type="ARBA" id="ARBA00023125"/>
    </source>
</evidence>